<dbReference type="InterPro" id="IPR003819">
    <property type="entry name" value="TauD/TfdA-like"/>
</dbReference>
<evidence type="ECO:0000259" key="2">
    <source>
        <dbReference type="Pfam" id="PF02668"/>
    </source>
</evidence>
<dbReference type="InterPro" id="IPR042098">
    <property type="entry name" value="TauD-like_sf"/>
</dbReference>
<reference evidence="3 4" key="1">
    <citation type="journal article" date="2014" name="Genome Announc.">
        <title>Draft Genome Sequence of Magnetospirillum sp. Strain SO-1, a Freshwater Magnetotactic Bacterium Isolated from the Ol'khovka River, Russia.</title>
        <authorList>
            <person name="Grouzdev D.S."/>
            <person name="Dziuba M.V."/>
            <person name="Sukhacheva M.S."/>
            <person name="Mardanov A.V."/>
            <person name="Beletskiy A.V."/>
            <person name="Kuznetsov B.B."/>
            <person name="Skryabin K.G."/>
        </authorList>
    </citation>
    <scope>NUCLEOTIDE SEQUENCE [LARGE SCALE GENOMIC DNA]</scope>
    <source>
        <strain evidence="3 4">SO-1</strain>
    </source>
</reference>
<organism evidence="3 4">
    <name type="scientific">Paramagnetospirillum caucaseum</name>
    <dbReference type="NCBI Taxonomy" id="1244869"/>
    <lineage>
        <taxon>Bacteria</taxon>
        <taxon>Pseudomonadati</taxon>
        <taxon>Pseudomonadota</taxon>
        <taxon>Alphaproteobacteria</taxon>
        <taxon>Rhodospirillales</taxon>
        <taxon>Magnetospirillaceae</taxon>
        <taxon>Paramagnetospirillum</taxon>
    </lineage>
</organism>
<proteinExistence type="predicted"/>
<dbReference type="PATRIC" id="fig|1244869.3.peg.2553"/>
<feature type="domain" description="TauD/TfdA-like" evidence="2">
    <location>
        <begin position="41"/>
        <end position="274"/>
    </location>
</feature>
<gene>
    <name evidence="3" type="ORF">H261_12649</name>
</gene>
<dbReference type="AlphaFoldDB" id="M2Y991"/>
<keyword evidence="1" id="KW-0560">Oxidoreductase</keyword>
<evidence type="ECO:0000313" key="4">
    <source>
        <dbReference type="Proteomes" id="UP000011744"/>
    </source>
</evidence>
<comment type="caution">
    <text evidence="3">The sequence shown here is derived from an EMBL/GenBank/DDBJ whole genome shotgun (WGS) entry which is preliminary data.</text>
</comment>
<dbReference type="Gene3D" id="3.60.130.10">
    <property type="entry name" value="Clavaminate synthase-like"/>
    <property type="match status" value="1"/>
</dbReference>
<dbReference type="SUPFAM" id="SSF51197">
    <property type="entry name" value="Clavaminate synthase-like"/>
    <property type="match status" value="1"/>
</dbReference>
<dbReference type="EMBL" id="AONQ01000031">
    <property type="protein sequence ID" value="EME69586.1"/>
    <property type="molecule type" value="Genomic_DNA"/>
</dbReference>
<dbReference type="Proteomes" id="UP000011744">
    <property type="component" value="Unassembled WGS sequence"/>
</dbReference>
<dbReference type="GO" id="GO:0016706">
    <property type="term" value="F:2-oxoglutarate-dependent dioxygenase activity"/>
    <property type="evidence" value="ECO:0007669"/>
    <property type="project" value="UniProtKB-ARBA"/>
</dbReference>
<dbReference type="Pfam" id="PF02668">
    <property type="entry name" value="TauD"/>
    <property type="match status" value="1"/>
</dbReference>
<name>M2Y991_9PROT</name>
<sequence>MDDREAYGRWRDGRLAAAPTCVAGLVVEVGDITALTPAEHRALLERLRRSNMAVYAEGPKPGRDHKAALKALGERLGLVSLDANALADDDGITPLTVHREGARSRYIPYTERPIAWHTDGYYNPPDRNVRALLLHCAGKAADGGANRLMDHDILYILLRDEDPELVRALMAPDAMTIPGNDEEGLARPATVGPVFSVGPDGSLHMRYTARSRHVIWSERAAPAAASIRRLLDGPSPHVFEHVLEPGQGLVSNNPLHTREPFRDDPAMPRLLYRARYHQRVVET</sequence>
<keyword evidence="4" id="KW-1185">Reference proteome</keyword>
<dbReference type="STRING" id="1244869.H261_12649"/>
<dbReference type="RefSeq" id="WP_008618015.1">
    <property type="nucleotide sequence ID" value="NZ_AONQ01000031.1"/>
</dbReference>
<evidence type="ECO:0000256" key="1">
    <source>
        <dbReference type="ARBA" id="ARBA00023002"/>
    </source>
</evidence>
<protein>
    <submittedName>
        <fullName evidence="3">Taurine catabolism dioxygenase</fullName>
    </submittedName>
</protein>
<evidence type="ECO:0000313" key="3">
    <source>
        <dbReference type="EMBL" id="EME69586.1"/>
    </source>
</evidence>
<accession>M2Y991</accession>
<keyword evidence="3" id="KW-0223">Dioxygenase</keyword>
<dbReference type="eggNOG" id="COG2175">
    <property type="taxonomic scope" value="Bacteria"/>
</dbReference>